<dbReference type="SUPFAM" id="SSF51735">
    <property type="entry name" value="NAD(P)-binding Rossmann-fold domains"/>
    <property type="match status" value="1"/>
</dbReference>
<dbReference type="Proteomes" id="UP001610335">
    <property type="component" value="Unassembled WGS sequence"/>
</dbReference>
<sequence>MQPPFPSFTTVWHNESYSDISPTRPELSAAGKTVIITGAGSGIGRATAISFSRAGASKIILLGRTEGKLLETQKSLSCDSIVHAVSVTDEKTMSDVAATVGAWDVLILAAGYVATPAPIQSASTDDWWQAFEVNVKGAMIASKVFLPTANSTRAAIIGITSGPLTFPPSVLADSSSYFTSKLALIKVIEYLAAENPNVFTAALHPGMVDTELLRKGAVNASALPFDKSELPGDFMVWLTSPEAAFLTGRHVWANWDVEELKVKADQIQSGLLLTSGIYGWPYGQN</sequence>
<evidence type="ECO:0000313" key="3">
    <source>
        <dbReference type="EMBL" id="KAL2833847.1"/>
    </source>
</evidence>
<dbReference type="PANTHER" id="PTHR42760">
    <property type="entry name" value="SHORT-CHAIN DEHYDROGENASES/REDUCTASES FAMILY MEMBER"/>
    <property type="match status" value="1"/>
</dbReference>
<keyword evidence="4" id="KW-1185">Reference proteome</keyword>
<dbReference type="InterPro" id="IPR036291">
    <property type="entry name" value="NAD(P)-bd_dom_sf"/>
</dbReference>
<reference evidence="3 4" key="1">
    <citation type="submission" date="2024-07" db="EMBL/GenBank/DDBJ databases">
        <title>Section-level genome sequencing and comparative genomics of Aspergillus sections Usti and Cavernicolus.</title>
        <authorList>
            <consortium name="Lawrence Berkeley National Laboratory"/>
            <person name="Nybo J.L."/>
            <person name="Vesth T.C."/>
            <person name="Theobald S."/>
            <person name="Frisvad J.C."/>
            <person name="Larsen T.O."/>
            <person name="Kjaerboelling I."/>
            <person name="Rothschild-Mancinelli K."/>
            <person name="Lyhne E.K."/>
            <person name="Kogle M.E."/>
            <person name="Barry K."/>
            <person name="Clum A."/>
            <person name="Na H."/>
            <person name="Ledsgaard L."/>
            <person name="Lin J."/>
            <person name="Lipzen A."/>
            <person name="Kuo A."/>
            <person name="Riley R."/>
            <person name="Mondo S."/>
            <person name="LaButti K."/>
            <person name="Haridas S."/>
            <person name="Pangalinan J."/>
            <person name="Salamov A.A."/>
            <person name="Simmons B.A."/>
            <person name="Magnuson J.K."/>
            <person name="Chen J."/>
            <person name="Drula E."/>
            <person name="Henrissat B."/>
            <person name="Wiebenga A."/>
            <person name="Lubbers R.J."/>
            <person name="Gomes A.C."/>
            <person name="Makela M.R."/>
            <person name="Stajich J."/>
            <person name="Grigoriev I.V."/>
            <person name="Mortensen U.H."/>
            <person name="De vries R.P."/>
            <person name="Baker S.E."/>
            <person name="Andersen M.R."/>
        </authorList>
    </citation>
    <scope>NUCLEOTIDE SEQUENCE [LARGE SCALE GENOMIC DNA]</scope>
    <source>
        <strain evidence="3 4">CBS 600.67</strain>
    </source>
</reference>
<evidence type="ECO:0000256" key="1">
    <source>
        <dbReference type="ARBA" id="ARBA00006484"/>
    </source>
</evidence>
<dbReference type="InterPro" id="IPR002347">
    <property type="entry name" value="SDR_fam"/>
</dbReference>
<proteinExistence type="inferred from homology"/>
<name>A0ABR4J456_9EURO</name>
<dbReference type="CDD" id="cd05233">
    <property type="entry name" value="SDR_c"/>
    <property type="match status" value="1"/>
</dbReference>
<dbReference type="EMBL" id="JBFXLS010000003">
    <property type="protein sequence ID" value="KAL2833847.1"/>
    <property type="molecule type" value="Genomic_DNA"/>
</dbReference>
<evidence type="ECO:0000256" key="2">
    <source>
        <dbReference type="ARBA" id="ARBA00022857"/>
    </source>
</evidence>
<evidence type="ECO:0008006" key="5">
    <source>
        <dbReference type="Google" id="ProtNLM"/>
    </source>
</evidence>
<dbReference type="Pfam" id="PF00106">
    <property type="entry name" value="adh_short"/>
    <property type="match status" value="1"/>
</dbReference>
<dbReference type="PANTHER" id="PTHR42760:SF122">
    <property type="entry name" value="NAD(P)-BINDING PROTEIN"/>
    <property type="match status" value="1"/>
</dbReference>
<dbReference type="PRINTS" id="PR00081">
    <property type="entry name" value="GDHRDH"/>
</dbReference>
<gene>
    <name evidence="3" type="ORF">BDW59DRAFT_179494</name>
</gene>
<accession>A0ABR4J456</accession>
<organism evidence="3 4">
    <name type="scientific">Aspergillus cavernicola</name>
    <dbReference type="NCBI Taxonomy" id="176166"/>
    <lineage>
        <taxon>Eukaryota</taxon>
        <taxon>Fungi</taxon>
        <taxon>Dikarya</taxon>
        <taxon>Ascomycota</taxon>
        <taxon>Pezizomycotina</taxon>
        <taxon>Eurotiomycetes</taxon>
        <taxon>Eurotiomycetidae</taxon>
        <taxon>Eurotiales</taxon>
        <taxon>Aspergillaceae</taxon>
        <taxon>Aspergillus</taxon>
        <taxon>Aspergillus subgen. Nidulantes</taxon>
    </lineage>
</organism>
<keyword evidence="2" id="KW-0521">NADP</keyword>
<comment type="caution">
    <text evidence="3">The sequence shown here is derived from an EMBL/GenBank/DDBJ whole genome shotgun (WGS) entry which is preliminary data.</text>
</comment>
<comment type="similarity">
    <text evidence="1">Belongs to the short-chain dehydrogenases/reductases (SDR) family.</text>
</comment>
<dbReference type="Gene3D" id="3.40.50.720">
    <property type="entry name" value="NAD(P)-binding Rossmann-like Domain"/>
    <property type="match status" value="1"/>
</dbReference>
<protein>
    <recommendedName>
        <fullName evidence="5">NADP(+)-dependent dehydrogenase</fullName>
    </recommendedName>
</protein>
<evidence type="ECO:0000313" key="4">
    <source>
        <dbReference type="Proteomes" id="UP001610335"/>
    </source>
</evidence>